<dbReference type="InterPro" id="IPR052700">
    <property type="entry name" value="Carb_kinase_PfkB-like"/>
</dbReference>
<dbReference type="Gene3D" id="3.40.1190.20">
    <property type="match status" value="1"/>
</dbReference>
<reference evidence="6" key="1">
    <citation type="submission" date="2017-06" db="EMBL/GenBank/DDBJ databases">
        <authorList>
            <person name="Varghese N."/>
            <person name="Submissions S."/>
        </authorList>
    </citation>
    <scope>NUCLEOTIDE SEQUENCE [LARGE SCALE GENOMIC DNA]</scope>
    <source>
        <strain evidence="6">DSM 19316</strain>
    </source>
</reference>
<proteinExistence type="inferred from homology"/>
<gene>
    <name evidence="5" type="ORF">SAMN06266787_101261</name>
</gene>
<evidence type="ECO:0000259" key="4">
    <source>
        <dbReference type="Pfam" id="PF00294"/>
    </source>
</evidence>
<dbReference type="SUPFAM" id="SSF53613">
    <property type="entry name" value="Ribokinase-like"/>
    <property type="match status" value="1"/>
</dbReference>
<sequence length="325" mass="32852">MRVPLQRSEHGATVSDSDRGVAVVGDTTVDLYPTDGGPIAPGSGFEWHVGGTATNAARWAAAAGCEVDLVTNVGTDVLGAAAAGDLANGPVGTERLARVDAPSPLTLYTGAAGDEEWNAWVAGSCYGFTPPEDPASFAASYEWILLEGVTLPAAVNGATVRRLAAAAAERGTRVAFDLNGRPNQWSGPEEYRDALREVLPRCDLLFAGTDDLAVAGVEPTPAGLLELLPADHSATAFVTDGGDATRAMRIDDGAVTERLTVAPPSATVATPAGAGDAFAGAVLAARHGGASDLRRLATVGNAAGAAAVETVGAFDADAAATDRSF</sequence>
<evidence type="ECO:0000313" key="5">
    <source>
        <dbReference type="EMBL" id="SNR24197.1"/>
    </source>
</evidence>
<evidence type="ECO:0000256" key="1">
    <source>
        <dbReference type="ARBA" id="ARBA00010688"/>
    </source>
</evidence>
<dbReference type="PANTHER" id="PTHR43320">
    <property type="entry name" value="SUGAR KINASE"/>
    <property type="match status" value="1"/>
</dbReference>
<protein>
    <submittedName>
        <fullName evidence="5">2-keto-3-deoxygluconate kinase</fullName>
    </submittedName>
</protein>
<accession>A0A238URC1</accession>
<organism evidence="5 6">
    <name type="scientific">Halorubrum ezzemoulense</name>
    <name type="common">Halorubrum chaoviator</name>
    <dbReference type="NCBI Taxonomy" id="337243"/>
    <lineage>
        <taxon>Archaea</taxon>
        <taxon>Methanobacteriati</taxon>
        <taxon>Methanobacteriota</taxon>
        <taxon>Stenosarchaea group</taxon>
        <taxon>Halobacteria</taxon>
        <taxon>Halobacteriales</taxon>
        <taxon>Haloferacaceae</taxon>
        <taxon>Halorubrum</taxon>
    </lineage>
</organism>
<dbReference type="InterPro" id="IPR011611">
    <property type="entry name" value="PfkB_dom"/>
</dbReference>
<evidence type="ECO:0000256" key="2">
    <source>
        <dbReference type="ARBA" id="ARBA00022679"/>
    </source>
</evidence>
<keyword evidence="3 5" id="KW-0418">Kinase</keyword>
<dbReference type="GO" id="GO:0016301">
    <property type="term" value="F:kinase activity"/>
    <property type="evidence" value="ECO:0007669"/>
    <property type="project" value="UniProtKB-KW"/>
</dbReference>
<keyword evidence="2" id="KW-0808">Transferase</keyword>
<dbReference type="EMBL" id="FZNK01000001">
    <property type="protein sequence ID" value="SNR24197.1"/>
    <property type="molecule type" value="Genomic_DNA"/>
</dbReference>
<dbReference type="InterPro" id="IPR029056">
    <property type="entry name" value="Ribokinase-like"/>
</dbReference>
<evidence type="ECO:0000313" key="6">
    <source>
        <dbReference type="Proteomes" id="UP000198297"/>
    </source>
</evidence>
<feature type="domain" description="Carbohydrate kinase PfkB" evidence="4">
    <location>
        <begin position="21"/>
        <end position="313"/>
    </location>
</feature>
<dbReference type="AlphaFoldDB" id="A0A238URC1"/>
<dbReference type="Pfam" id="PF00294">
    <property type="entry name" value="PfkB"/>
    <property type="match status" value="1"/>
</dbReference>
<dbReference type="Proteomes" id="UP000198297">
    <property type="component" value="Unassembled WGS sequence"/>
</dbReference>
<comment type="similarity">
    <text evidence="1">Belongs to the carbohydrate kinase PfkB family.</text>
</comment>
<evidence type="ECO:0000256" key="3">
    <source>
        <dbReference type="ARBA" id="ARBA00022777"/>
    </source>
</evidence>
<dbReference type="PANTHER" id="PTHR43320:SF2">
    <property type="entry name" value="2-DEHYDRO-3-DEOXYGLUCONOKINASE_2-DEHYDRO-3-DEOXYGALACTONOKINASE"/>
    <property type="match status" value="1"/>
</dbReference>
<name>A0A238URC1_HALEZ</name>